<organism evidence="2 3">
    <name type="scientific">Catellatospora chokoriensis</name>
    <dbReference type="NCBI Taxonomy" id="310353"/>
    <lineage>
        <taxon>Bacteria</taxon>
        <taxon>Bacillati</taxon>
        <taxon>Actinomycetota</taxon>
        <taxon>Actinomycetes</taxon>
        <taxon>Micromonosporales</taxon>
        <taxon>Micromonosporaceae</taxon>
        <taxon>Catellatospora</taxon>
    </lineage>
</organism>
<comment type="caution">
    <text evidence="2">The sequence shown here is derived from an EMBL/GenBank/DDBJ whole genome shotgun (WGS) entry which is preliminary data.</text>
</comment>
<sequence>MAAVSGIDGARGYQCPPRCSRKHPVDADWLERHVLDALHHRVRLADIPNVLDAVTIGAAQLRQVRLKWRVHHVSITQPGDRPTVRFVPASHDQRST</sequence>
<protein>
    <submittedName>
        <fullName evidence="2">Uncharacterized protein</fullName>
    </submittedName>
</protein>
<dbReference type="EMBL" id="BONG01000018">
    <property type="protein sequence ID" value="GIF89836.1"/>
    <property type="molecule type" value="Genomic_DNA"/>
</dbReference>
<dbReference type="Proteomes" id="UP000619293">
    <property type="component" value="Unassembled WGS sequence"/>
</dbReference>
<feature type="region of interest" description="Disordered" evidence="1">
    <location>
        <begin position="1"/>
        <end position="20"/>
    </location>
</feature>
<accession>A0A8J3JZ20</accession>
<evidence type="ECO:0000256" key="1">
    <source>
        <dbReference type="SAM" id="MobiDB-lite"/>
    </source>
</evidence>
<name>A0A8J3JZ20_9ACTN</name>
<dbReference type="AlphaFoldDB" id="A0A8J3JZ20"/>
<keyword evidence="3" id="KW-1185">Reference proteome</keyword>
<evidence type="ECO:0000313" key="2">
    <source>
        <dbReference type="EMBL" id="GIF89836.1"/>
    </source>
</evidence>
<dbReference type="RefSeq" id="WP_191838981.1">
    <property type="nucleotide sequence ID" value="NZ_BAAALB010000008.1"/>
</dbReference>
<gene>
    <name evidence="2" type="ORF">Cch02nite_32800</name>
</gene>
<evidence type="ECO:0000313" key="3">
    <source>
        <dbReference type="Proteomes" id="UP000619293"/>
    </source>
</evidence>
<proteinExistence type="predicted"/>
<reference evidence="2 3" key="1">
    <citation type="submission" date="2021-01" db="EMBL/GenBank/DDBJ databases">
        <title>Whole genome shotgun sequence of Catellatospora chokoriensis NBRC 107358.</title>
        <authorList>
            <person name="Komaki H."/>
            <person name="Tamura T."/>
        </authorList>
    </citation>
    <scope>NUCLEOTIDE SEQUENCE [LARGE SCALE GENOMIC DNA]</scope>
    <source>
        <strain evidence="2 3">NBRC 107358</strain>
    </source>
</reference>